<dbReference type="Proteomes" id="UP000635245">
    <property type="component" value="Unassembled WGS sequence"/>
</dbReference>
<accession>A0A934QXT6</accession>
<dbReference type="PROSITE" id="PS51379">
    <property type="entry name" value="4FE4S_FER_2"/>
    <property type="match status" value="2"/>
</dbReference>
<feature type="domain" description="4Fe-4S ferredoxin-type" evidence="5">
    <location>
        <begin position="1"/>
        <end position="30"/>
    </location>
</feature>
<dbReference type="RefSeq" id="WP_200322169.1">
    <property type="nucleotide sequence ID" value="NZ_JAENJH010000007.1"/>
</dbReference>
<dbReference type="InterPro" id="IPR017900">
    <property type="entry name" value="4Fe4S_Fe_S_CS"/>
</dbReference>
<dbReference type="PROSITE" id="PS00198">
    <property type="entry name" value="4FE4S_FER_1"/>
    <property type="match status" value="2"/>
</dbReference>
<keyword evidence="7" id="KW-1185">Reference proteome</keyword>
<proteinExistence type="predicted"/>
<dbReference type="SUPFAM" id="SSF54862">
    <property type="entry name" value="4Fe-4S ferredoxins"/>
    <property type="match status" value="1"/>
</dbReference>
<reference evidence="6" key="1">
    <citation type="submission" date="2020-12" db="EMBL/GenBank/DDBJ databases">
        <title>Prauserella sp. ASG 168, a novel actinomycete isolated from cave rock.</title>
        <authorList>
            <person name="Suriyachadkun C."/>
        </authorList>
    </citation>
    <scope>NUCLEOTIDE SEQUENCE</scope>
    <source>
        <strain evidence="6">ASG 168</strain>
    </source>
</reference>
<protein>
    <submittedName>
        <fullName evidence="6">Ferredoxin family protein</fullName>
    </submittedName>
</protein>
<dbReference type="InterPro" id="IPR017896">
    <property type="entry name" value="4Fe4S_Fe-S-bd"/>
</dbReference>
<evidence type="ECO:0000256" key="2">
    <source>
        <dbReference type="ARBA" id="ARBA00022723"/>
    </source>
</evidence>
<evidence type="ECO:0000256" key="3">
    <source>
        <dbReference type="ARBA" id="ARBA00023004"/>
    </source>
</evidence>
<keyword evidence="2" id="KW-0479">Metal-binding</keyword>
<dbReference type="Pfam" id="PF13187">
    <property type="entry name" value="Fer4_9"/>
    <property type="match status" value="1"/>
</dbReference>
<gene>
    <name evidence="6" type="ORF">JHE00_24455</name>
</gene>
<evidence type="ECO:0000256" key="4">
    <source>
        <dbReference type="ARBA" id="ARBA00023014"/>
    </source>
</evidence>
<keyword evidence="3" id="KW-0408">Iron</keyword>
<dbReference type="PANTHER" id="PTHR43687:SF1">
    <property type="entry name" value="FERREDOXIN III"/>
    <property type="match status" value="1"/>
</dbReference>
<dbReference type="EMBL" id="JAENJH010000007">
    <property type="protein sequence ID" value="MBK1787489.1"/>
    <property type="molecule type" value="Genomic_DNA"/>
</dbReference>
<dbReference type="PANTHER" id="PTHR43687">
    <property type="entry name" value="ADENYLYLSULFATE REDUCTASE, BETA SUBUNIT"/>
    <property type="match status" value="1"/>
</dbReference>
<evidence type="ECO:0000256" key="1">
    <source>
        <dbReference type="ARBA" id="ARBA00022485"/>
    </source>
</evidence>
<dbReference type="GO" id="GO:0051539">
    <property type="term" value="F:4 iron, 4 sulfur cluster binding"/>
    <property type="evidence" value="ECO:0007669"/>
    <property type="project" value="UniProtKB-KW"/>
</dbReference>
<keyword evidence="4" id="KW-0411">Iron-sulfur</keyword>
<sequence length="118" mass="12750">MIEIVSSARCVACDLCIKVCPTDVFERGADGIPVIARQDDCQTCFMCEVYCPTDALYVAPLGDPAPPDSPHTDEDALVQRGELGAYRAAVGWGRGRAPGASLDKNYLFTQDAPAREQR</sequence>
<feature type="domain" description="4Fe-4S ferredoxin-type" evidence="5">
    <location>
        <begin position="31"/>
        <end position="61"/>
    </location>
</feature>
<dbReference type="AlphaFoldDB" id="A0A934QXT6"/>
<evidence type="ECO:0000313" key="7">
    <source>
        <dbReference type="Proteomes" id="UP000635245"/>
    </source>
</evidence>
<name>A0A934QXT6_9PSEU</name>
<dbReference type="GO" id="GO:0046872">
    <property type="term" value="F:metal ion binding"/>
    <property type="evidence" value="ECO:0007669"/>
    <property type="project" value="UniProtKB-KW"/>
</dbReference>
<comment type="caution">
    <text evidence="6">The sequence shown here is derived from an EMBL/GenBank/DDBJ whole genome shotgun (WGS) entry which is preliminary data.</text>
</comment>
<evidence type="ECO:0000313" key="6">
    <source>
        <dbReference type="EMBL" id="MBK1787489.1"/>
    </source>
</evidence>
<dbReference type="Gene3D" id="3.30.70.20">
    <property type="match status" value="1"/>
</dbReference>
<evidence type="ECO:0000259" key="5">
    <source>
        <dbReference type="PROSITE" id="PS51379"/>
    </source>
</evidence>
<keyword evidence="1" id="KW-0004">4Fe-4S</keyword>
<organism evidence="6 7">
    <name type="scientific">Prauserella cavernicola</name>
    <dbReference type="NCBI Taxonomy" id="2800127"/>
    <lineage>
        <taxon>Bacteria</taxon>
        <taxon>Bacillati</taxon>
        <taxon>Actinomycetota</taxon>
        <taxon>Actinomycetes</taxon>
        <taxon>Pseudonocardiales</taxon>
        <taxon>Pseudonocardiaceae</taxon>
        <taxon>Prauserella</taxon>
    </lineage>
</organism>
<dbReference type="InterPro" id="IPR050572">
    <property type="entry name" value="Fe-S_Ferredoxin"/>
</dbReference>